<dbReference type="CDD" id="cd00093">
    <property type="entry name" value="HTH_XRE"/>
    <property type="match status" value="1"/>
</dbReference>
<dbReference type="RefSeq" id="WP_024564204.1">
    <property type="nucleotide sequence ID" value="NZ_CP007547.1"/>
</dbReference>
<dbReference type="InterPro" id="IPR001387">
    <property type="entry name" value="Cro/C1-type_HTH"/>
</dbReference>
<proteinExistence type="predicted"/>
<name>A0A077EHI1_9FLAO</name>
<dbReference type="STRING" id="1338011.BD94_2238"/>
<dbReference type="HOGENOM" id="CLU_066192_15_1_10"/>
<dbReference type="EMBL" id="CP007547">
    <property type="protein sequence ID" value="AIL46013.1"/>
    <property type="molecule type" value="Genomic_DNA"/>
</dbReference>
<dbReference type="Gene3D" id="1.10.260.40">
    <property type="entry name" value="lambda repressor-like DNA-binding domains"/>
    <property type="match status" value="1"/>
</dbReference>
<evidence type="ECO:0000259" key="2">
    <source>
        <dbReference type="PROSITE" id="PS50943"/>
    </source>
</evidence>
<dbReference type="Pfam" id="PF01381">
    <property type="entry name" value="HTH_3"/>
    <property type="match status" value="1"/>
</dbReference>
<dbReference type="PROSITE" id="PS50943">
    <property type="entry name" value="HTH_CROC1"/>
    <property type="match status" value="1"/>
</dbReference>
<dbReference type="eggNOG" id="COG1396">
    <property type="taxonomic scope" value="Bacteria"/>
</dbReference>
<dbReference type="SUPFAM" id="SSF47413">
    <property type="entry name" value="lambda repressor-like DNA-binding domains"/>
    <property type="match status" value="1"/>
</dbReference>
<accession>A0A077EHI1</accession>
<sequence length="104" mass="11988">MNIVGSRIKRIREEKGIKQEYMAYELDISQSNYGRLEKQDSRLTVPKIQKIARVLGVSVALLFGEETSNVVNEDYNGSNENAKHIESLKEEIDFLRKMLKEQGK</sequence>
<keyword evidence="1" id="KW-0238">DNA-binding</keyword>
<dbReference type="PANTHER" id="PTHR46558:SF4">
    <property type="entry name" value="DNA-BIDING PHAGE PROTEIN"/>
    <property type="match status" value="1"/>
</dbReference>
<gene>
    <name evidence="3" type="ORF">BD94_2238</name>
</gene>
<dbReference type="AlphaFoldDB" id="A0A077EHI1"/>
<dbReference type="InterPro" id="IPR010982">
    <property type="entry name" value="Lambda_DNA-bd_dom_sf"/>
</dbReference>
<evidence type="ECO:0000313" key="4">
    <source>
        <dbReference type="Proteomes" id="UP000028933"/>
    </source>
</evidence>
<dbReference type="GO" id="GO:0003677">
    <property type="term" value="F:DNA binding"/>
    <property type="evidence" value="ECO:0007669"/>
    <property type="project" value="UniProtKB-KW"/>
</dbReference>
<dbReference type="Proteomes" id="UP000028933">
    <property type="component" value="Chromosome"/>
</dbReference>
<reference evidence="3" key="2">
    <citation type="journal article" date="2015" name="Genome Biol. Evol.">
        <title>Complete Genome Sequence and Transcriptomic Analysis of the Novel Pathogen Elizabethkingia anophelis in Response to Oxidative Stress.</title>
        <authorList>
            <person name="Li Y."/>
            <person name="Liu Y."/>
            <person name="Chew S.C."/>
            <person name="Tay M."/>
            <person name="Salido M.M."/>
            <person name="Teo J."/>
            <person name="Lauro F.M."/>
            <person name="Givskov M."/>
            <person name="Yang L."/>
        </authorList>
    </citation>
    <scope>NUCLEOTIDE SEQUENCE</scope>
    <source>
        <strain evidence="3">NUHP1</strain>
    </source>
</reference>
<evidence type="ECO:0000313" key="3">
    <source>
        <dbReference type="EMBL" id="AIL46013.1"/>
    </source>
</evidence>
<dbReference type="KEGG" id="eao:BD94_2238"/>
<evidence type="ECO:0000256" key="1">
    <source>
        <dbReference type="ARBA" id="ARBA00023125"/>
    </source>
</evidence>
<dbReference type="PANTHER" id="PTHR46558">
    <property type="entry name" value="TRACRIPTIONAL REGULATORY PROTEIN-RELATED-RELATED"/>
    <property type="match status" value="1"/>
</dbReference>
<organism evidence="3 4">
    <name type="scientific">Elizabethkingia anophelis NUHP1</name>
    <dbReference type="NCBI Taxonomy" id="1338011"/>
    <lineage>
        <taxon>Bacteria</taxon>
        <taxon>Pseudomonadati</taxon>
        <taxon>Bacteroidota</taxon>
        <taxon>Flavobacteriia</taxon>
        <taxon>Flavobacteriales</taxon>
        <taxon>Weeksellaceae</taxon>
        <taxon>Elizabethkingia</taxon>
    </lineage>
</organism>
<feature type="domain" description="HTH cro/C1-type" evidence="2">
    <location>
        <begin position="8"/>
        <end position="62"/>
    </location>
</feature>
<protein>
    <recommendedName>
        <fullName evidence="2">HTH cro/C1-type domain-containing protein</fullName>
    </recommendedName>
</protein>
<dbReference type="SMART" id="SM00530">
    <property type="entry name" value="HTH_XRE"/>
    <property type="match status" value="1"/>
</dbReference>
<reference evidence="3" key="1">
    <citation type="journal article" date="2013" name="Lancet">
        <title>First case of E anophelis outbreak in an intensive-care unit.</title>
        <authorList>
            <person name="Teo J."/>
            <person name="Tan S.Y."/>
            <person name="Tay M."/>
            <person name="Ding Y."/>
            <person name="Kjelleberg S."/>
            <person name="Givskov M."/>
            <person name="Lin R.T."/>
            <person name="Yang L."/>
        </authorList>
    </citation>
    <scope>NUCLEOTIDE SEQUENCE [LARGE SCALE GENOMIC DNA]</scope>
    <source>
        <strain evidence="3">NUHP1</strain>
    </source>
</reference>